<dbReference type="Pfam" id="PF00098">
    <property type="entry name" value="zf-CCHC"/>
    <property type="match status" value="1"/>
</dbReference>
<accession>A0A7J0F9Y6</accession>
<dbReference type="Pfam" id="PF03732">
    <property type="entry name" value="Retrotrans_gag"/>
    <property type="match status" value="1"/>
</dbReference>
<dbReference type="OrthoDB" id="1696034at2759"/>
<keyword evidence="1" id="KW-0479">Metal-binding</keyword>
<organism evidence="4 5">
    <name type="scientific">Actinidia rufa</name>
    <dbReference type="NCBI Taxonomy" id="165716"/>
    <lineage>
        <taxon>Eukaryota</taxon>
        <taxon>Viridiplantae</taxon>
        <taxon>Streptophyta</taxon>
        <taxon>Embryophyta</taxon>
        <taxon>Tracheophyta</taxon>
        <taxon>Spermatophyta</taxon>
        <taxon>Magnoliopsida</taxon>
        <taxon>eudicotyledons</taxon>
        <taxon>Gunneridae</taxon>
        <taxon>Pentapetalae</taxon>
        <taxon>asterids</taxon>
        <taxon>Ericales</taxon>
        <taxon>Actinidiaceae</taxon>
        <taxon>Actinidia</taxon>
    </lineage>
</organism>
<dbReference type="InterPro" id="IPR001878">
    <property type="entry name" value="Znf_CCHC"/>
</dbReference>
<feature type="region of interest" description="Disordered" evidence="2">
    <location>
        <begin position="263"/>
        <end position="308"/>
    </location>
</feature>
<feature type="region of interest" description="Disordered" evidence="2">
    <location>
        <begin position="334"/>
        <end position="400"/>
    </location>
</feature>
<dbReference type="Gene3D" id="4.10.60.10">
    <property type="entry name" value="Zinc finger, CCHC-type"/>
    <property type="match status" value="2"/>
</dbReference>
<evidence type="ECO:0000259" key="3">
    <source>
        <dbReference type="PROSITE" id="PS50158"/>
    </source>
</evidence>
<sequence>MPPRNARGRAKSLTGARGAREARGARRNHDEEDDGNHQESVMGGGASAPRGNVGGAPPMTWGFAEFMQGVFTAIEQVVRNTVQTMQVPVRTAESRATTAMKAFLQLRPPTFKGEPDPLVAEDWLEQVTRALDTILVTEEDLRVVCILSIAGDAHQWWKTMEEVVAKKWEPFKKVFLDQYFTDTAKEALRMEFINLVQGSMTVAQYEAKFTSLSRFAKAFVSTEEEKAKQFMRGLRPSIRNKIAGNLIKVYSTMVSATAAIEGTIQNPKSQREGTSNQSERRSSKKLRNFTAQQQYPARSSPATSVVSSGQTSWGGPICFGCHQPGHRIVDCPLKGQQRQSQQGGQSHIQAQGQSPVRGPPTCYRCGQMGHISRQCTQRENSQELRDRNNPLGQFRPQGPL</sequence>
<dbReference type="PANTHER" id="PTHR34482">
    <property type="entry name" value="DNA DAMAGE-INDUCIBLE PROTEIN 1-LIKE"/>
    <property type="match status" value="1"/>
</dbReference>
<feature type="domain" description="CCHC-type" evidence="3">
    <location>
        <begin position="362"/>
        <end position="377"/>
    </location>
</feature>
<protein>
    <recommendedName>
        <fullName evidence="3">CCHC-type domain-containing protein</fullName>
    </recommendedName>
</protein>
<dbReference type="EMBL" id="BJWL01000010">
    <property type="protein sequence ID" value="GFY95423.1"/>
    <property type="molecule type" value="Genomic_DNA"/>
</dbReference>
<evidence type="ECO:0000256" key="1">
    <source>
        <dbReference type="PROSITE-ProRule" id="PRU00047"/>
    </source>
</evidence>
<keyword evidence="1" id="KW-0863">Zinc-finger</keyword>
<dbReference type="AlphaFoldDB" id="A0A7J0F9Y6"/>
<dbReference type="SMART" id="SM00343">
    <property type="entry name" value="ZnF_C2HC"/>
    <property type="match status" value="2"/>
</dbReference>
<dbReference type="SUPFAM" id="SSF57756">
    <property type="entry name" value="Retrovirus zinc finger-like domains"/>
    <property type="match status" value="1"/>
</dbReference>
<dbReference type="InterPro" id="IPR036875">
    <property type="entry name" value="Znf_CCHC_sf"/>
</dbReference>
<comment type="caution">
    <text evidence="4">The sequence shown here is derived from an EMBL/GenBank/DDBJ whole genome shotgun (WGS) entry which is preliminary data.</text>
</comment>
<dbReference type="InterPro" id="IPR005162">
    <property type="entry name" value="Retrotrans_gag_dom"/>
</dbReference>
<feature type="compositionally biased region" description="Polar residues" evidence="2">
    <location>
        <begin position="263"/>
        <end position="277"/>
    </location>
</feature>
<feature type="compositionally biased region" description="Low complexity" evidence="2">
    <location>
        <begin position="335"/>
        <end position="354"/>
    </location>
</feature>
<evidence type="ECO:0000313" key="4">
    <source>
        <dbReference type="EMBL" id="GFY95423.1"/>
    </source>
</evidence>
<dbReference type="GO" id="GO:0003676">
    <property type="term" value="F:nucleic acid binding"/>
    <property type="evidence" value="ECO:0007669"/>
    <property type="project" value="InterPro"/>
</dbReference>
<feature type="compositionally biased region" description="Basic and acidic residues" evidence="2">
    <location>
        <begin position="18"/>
        <end position="30"/>
    </location>
</feature>
<feature type="compositionally biased region" description="Basic residues" evidence="2">
    <location>
        <begin position="1"/>
        <end position="10"/>
    </location>
</feature>
<evidence type="ECO:0000256" key="2">
    <source>
        <dbReference type="SAM" id="MobiDB-lite"/>
    </source>
</evidence>
<keyword evidence="1" id="KW-0862">Zinc</keyword>
<name>A0A7J0F9Y6_9ERIC</name>
<dbReference type="GO" id="GO:0008270">
    <property type="term" value="F:zinc ion binding"/>
    <property type="evidence" value="ECO:0007669"/>
    <property type="project" value="UniProtKB-KW"/>
</dbReference>
<dbReference type="Proteomes" id="UP000585474">
    <property type="component" value="Unassembled WGS sequence"/>
</dbReference>
<feature type="region of interest" description="Disordered" evidence="2">
    <location>
        <begin position="1"/>
        <end position="54"/>
    </location>
</feature>
<gene>
    <name evidence="4" type="ORF">Acr_10g0008080</name>
</gene>
<keyword evidence="5" id="KW-1185">Reference proteome</keyword>
<dbReference type="PROSITE" id="PS50158">
    <property type="entry name" value="ZF_CCHC"/>
    <property type="match status" value="2"/>
</dbReference>
<dbReference type="PANTHER" id="PTHR34482:SF36">
    <property type="entry name" value="RETROTRANSPOSON GAG DOMAIN-CONTAINING PROTEIN"/>
    <property type="match status" value="1"/>
</dbReference>
<feature type="compositionally biased region" description="Polar residues" evidence="2">
    <location>
        <begin position="289"/>
        <end position="308"/>
    </location>
</feature>
<feature type="domain" description="CCHC-type" evidence="3">
    <location>
        <begin position="318"/>
        <end position="332"/>
    </location>
</feature>
<reference evidence="4 5" key="1">
    <citation type="submission" date="2019-07" db="EMBL/GenBank/DDBJ databases">
        <title>De Novo Assembly of kiwifruit Actinidia rufa.</title>
        <authorList>
            <person name="Sugita-Konishi S."/>
            <person name="Sato K."/>
            <person name="Mori E."/>
            <person name="Abe Y."/>
            <person name="Kisaki G."/>
            <person name="Hamano K."/>
            <person name="Suezawa K."/>
            <person name="Otani M."/>
            <person name="Fukuda T."/>
            <person name="Manabe T."/>
            <person name="Gomi K."/>
            <person name="Tabuchi M."/>
            <person name="Akimitsu K."/>
            <person name="Kataoka I."/>
        </authorList>
    </citation>
    <scope>NUCLEOTIDE SEQUENCE [LARGE SCALE GENOMIC DNA]</scope>
    <source>
        <strain evidence="5">cv. Fuchu</strain>
    </source>
</reference>
<proteinExistence type="predicted"/>
<evidence type="ECO:0000313" key="5">
    <source>
        <dbReference type="Proteomes" id="UP000585474"/>
    </source>
</evidence>